<evidence type="ECO:0000313" key="2">
    <source>
        <dbReference type="Proteomes" id="UP000215931"/>
    </source>
</evidence>
<dbReference type="AlphaFoldDB" id="A0A271K6K1"/>
<dbReference type="EMBL" id="NPKH01000041">
    <property type="protein sequence ID" value="PAP91396.1"/>
    <property type="molecule type" value="Genomic_DNA"/>
</dbReference>
<comment type="caution">
    <text evidence="1">The sequence shown here is derived from an EMBL/GenBank/DDBJ whole genome shotgun (WGS) entry which is preliminary data.</text>
</comment>
<evidence type="ECO:0000313" key="1">
    <source>
        <dbReference type="EMBL" id="PAP91396.1"/>
    </source>
</evidence>
<name>A0A271K6K1_9HYPH</name>
<protein>
    <submittedName>
        <fullName evidence="1">Uncharacterized protein</fullName>
    </submittedName>
</protein>
<proteinExistence type="predicted"/>
<sequence length="138" mass="15429">MIDAKKTLELMVKAEWTAPLFKESINSAIHMENSLRPKNAHALLTSEQADDFFKTGRLDGDFADWFEKWAGRRQGGNGVSTTTFPKPEPMTKLNMVSAPLLLPAETELAQDGPEIRLNDITNQKARAKMLADARDTVR</sequence>
<dbReference type="RefSeq" id="WP_095521922.1">
    <property type="nucleotide sequence ID" value="NZ_NPKH01000041.1"/>
</dbReference>
<accession>A0A271K6K1</accession>
<organism evidence="1 2">
    <name type="scientific">Mesorhizobium wenxiniae</name>
    <dbReference type="NCBI Taxonomy" id="2014805"/>
    <lineage>
        <taxon>Bacteria</taxon>
        <taxon>Pseudomonadati</taxon>
        <taxon>Pseudomonadota</taxon>
        <taxon>Alphaproteobacteria</taxon>
        <taxon>Hyphomicrobiales</taxon>
        <taxon>Phyllobacteriaceae</taxon>
        <taxon>Mesorhizobium</taxon>
    </lineage>
</organism>
<gene>
    <name evidence="1" type="ORF">CIT31_32490</name>
</gene>
<dbReference type="Proteomes" id="UP000215931">
    <property type="component" value="Unassembled WGS sequence"/>
</dbReference>
<keyword evidence="2" id="KW-1185">Reference proteome</keyword>
<reference evidence="1 2" key="1">
    <citation type="submission" date="2017-08" db="EMBL/GenBank/DDBJ databases">
        <title>Mesorhizobium wenxinae sp. nov., a novel rhizobial species isolated from root nodules of chickpea (Cicer arietinum L.).</title>
        <authorList>
            <person name="Zhang J."/>
        </authorList>
    </citation>
    <scope>NUCLEOTIDE SEQUENCE [LARGE SCALE GENOMIC DNA]</scope>
    <source>
        <strain evidence="2">WYCCWR 10019</strain>
    </source>
</reference>